<name>A0A263D0I9_9PSEU</name>
<keyword evidence="5" id="KW-1185">Reference proteome</keyword>
<keyword evidence="4" id="KW-0808">Transferase</keyword>
<gene>
    <name evidence="4" type="ORF">CFN78_22070</name>
</gene>
<reference evidence="4 5" key="1">
    <citation type="submission" date="2017-07" db="EMBL/GenBank/DDBJ databases">
        <title>Amycolatopsis antarcticus sp. nov., isolated from the surface of an Antarcticus brown macroalga.</title>
        <authorList>
            <person name="Wang J."/>
            <person name="Leiva S."/>
            <person name="Huang J."/>
            <person name="Huang Y."/>
        </authorList>
    </citation>
    <scope>NUCLEOTIDE SEQUENCE [LARGE SCALE GENOMIC DNA]</scope>
    <source>
        <strain evidence="4 5">AU-G6</strain>
    </source>
</reference>
<evidence type="ECO:0000259" key="3">
    <source>
        <dbReference type="Pfam" id="PF16861"/>
    </source>
</evidence>
<dbReference type="RefSeq" id="WP_094864767.1">
    <property type="nucleotide sequence ID" value="NZ_NKYE01000015.1"/>
</dbReference>
<dbReference type="PANTHER" id="PTHR34847:SF1">
    <property type="entry name" value="NODULATION PROTEIN U"/>
    <property type="match status" value="1"/>
</dbReference>
<dbReference type="Pfam" id="PF16861">
    <property type="entry name" value="Carbam_trans_C"/>
    <property type="match status" value="1"/>
</dbReference>
<dbReference type="SUPFAM" id="SSF53067">
    <property type="entry name" value="Actin-like ATPase domain"/>
    <property type="match status" value="1"/>
</dbReference>
<evidence type="ECO:0000259" key="2">
    <source>
        <dbReference type="Pfam" id="PF02543"/>
    </source>
</evidence>
<protein>
    <submittedName>
        <fullName evidence="4">Carbamoyltransferase</fullName>
    </submittedName>
</protein>
<evidence type="ECO:0000313" key="4">
    <source>
        <dbReference type="EMBL" id="OZM71147.1"/>
    </source>
</evidence>
<dbReference type="OrthoDB" id="9780777at2"/>
<dbReference type="InterPro" id="IPR038152">
    <property type="entry name" value="Carbam_trans_C_sf"/>
</dbReference>
<dbReference type="InParanoid" id="A0A263D0I9"/>
<comment type="caution">
    <text evidence="4">The sequence shown here is derived from an EMBL/GenBank/DDBJ whole genome shotgun (WGS) entry which is preliminary data.</text>
</comment>
<dbReference type="InterPro" id="IPR003696">
    <property type="entry name" value="Carbtransf_dom"/>
</dbReference>
<dbReference type="InterPro" id="IPR031730">
    <property type="entry name" value="Carbam_trans_C"/>
</dbReference>
<dbReference type="Proteomes" id="UP000242444">
    <property type="component" value="Unassembled WGS sequence"/>
</dbReference>
<proteinExistence type="inferred from homology"/>
<dbReference type="Gene3D" id="3.30.420.40">
    <property type="match status" value="2"/>
</dbReference>
<evidence type="ECO:0000256" key="1">
    <source>
        <dbReference type="ARBA" id="ARBA00006129"/>
    </source>
</evidence>
<sequence>MYVIGISGMHNSIDFKKRELPGLDPRHYRIVQGLDAAAALVSDEGVVAAAAEERFTGEKTTGGFPVNAIRFCLEQAGITMSDVDHVAHGFDYRPSAAHELNDFTAARFHEVYASTVQRESLAAHWPELDWERRFVPVPHHLAHAASTFHLSGFDESLILVADGMGETESMTVAVGRGRDIEVVRTVPALHSLGTLYGAVTLYLGFEFGMDEYKVMGLAPYGDRERFFADVMGMIRLGEHGSYLVPALAAANRDWREHETLDGVVRTLTERFGSPRSPGEPIEQRHMDVAAGVQAGLQATLLHVLRAAKEDTGQRNLCMAGGVALNCTANGLISRSRMFEGLFVQPASGDDGSALGAALRVHTQRSGIAPAGRMAMPFWGPGYSGERLAAAASGDPGCQARAYPDFDALAKEVSGLIAGGAVVAWFQDRMEFGPRALGNRSILADPRSAGMRDHLNAIVKQREDFRPFAPVVRAEDVHRFFEIVPGVEERYAHMLFVVRTRPEHRDTLPAVTHVDGTARVQVVRREDNARLWTLLGAFGERTGVPVLLNTSFNLRGQPVICDPELAMRTYAGSRLDHLVLGDNLVSKVGADARVPEPAAGGSVPR</sequence>
<dbReference type="EMBL" id="NKYE01000015">
    <property type="protein sequence ID" value="OZM71147.1"/>
    <property type="molecule type" value="Genomic_DNA"/>
</dbReference>
<evidence type="ECO:0000313" key="5">
    <source>
        <dbReference type="Proteomes" id="UP000242444"/>
    </source>
</evidence>
<feature type="domain" description="Carbamoyltransferase" evidence="2">
    <location>
        <begin position="35"/>
        <end position="358"/>
    </location>
</feature>
<dbReference type="GO" id="GO:0016740">
    <property type="term" value="F:transferase activity"/>
    <property type="evidence" value="ECO:0007669"/>
    <property type="project" value="UniProtKB-KW"/>
</dbReference>
<dbReference type="InterPro" id="IPR051338">
    <property type="entry name" value="NodU/CmcH_Carbamoyltrnsfr"/>
</dbReference>
<dbReference type="Gene3D" id="3.90.870.20">
    <property type="entry name" value="Carbamoyltransferase, C-terminal domain"/>
    <property type="match status" value="1"/>
</dbReference>
<feature type="domain" description="Carbamoyltransferase C-terminal" evidence="3">
    <location>
        <begin position="415"/>
        <end position="586"/>
    </location>
</feature>
<comment type="similarity">
    <text evidence="1">Belongs to the NodU/CmcH family.</text>
</comment>
<organism evidence="4 5">
    <name type="scientific">Amycolatopsis antarctica</name>
    <dbReference type="NCBI Taxonomy" id="1854586"/>
    <lineage>
        <taxon>Bacteria</taxon>
        <taxon>Bacillati</taxon>
        <taxon>Actinomycetota</taxon>
        <taxon>Actinomycetes</taxon>
        <taxon>Pseudonocardiales</taxon>
        <taxon>Pseudonocardiaceae</taxon>
        <taxon>Amycolatopsis</taxon>
    </lineage>
</organism>
<accession>A0A263D0I9</accession>
<dbReference type="InterPro" id="IPR043129">
    <property type="entry name" value="ATPase_NBD"/>
</dbReference>
<dbReference type="PANTHER" id="PTHR34847">
    <property type="entry name" value="NODULATION PROTEIN U"/>
    <property type="match status" value="1"/>
</dbReference>
<dbReference type="Pfam" id="PF02543">
    <property type="entry name" value="Carbam_trans_N"/>
    <property type="match status" value="1"/>
</dbReference>
<dbReference type="AlphaFoldDB" id="A0A263D0I9"/>